<protein>
    <submittedName>
        <fullName evidence="1">Uncharacterized protein</fullName>
    </submittedName>
</protein>
<reference evidence="1" key="1">
    <citation type="submission" date="2018-07" db="EMBL/GenBank/DDBJ databases">
        <authorList>
            <consortium name="GenomeTrakr network: Whole genome sequencing for foodborne pathogen traceback"/>
        </authorList>
    </citation>
    <scope>NUCLEOTIDE SEQUENCE</scope>
    <source>
        <strain evidence="1">WAPHL_SAL-A00449</strain>
    </source>
</reference>
<dbReference type="EMBL" id="AAIBAZ010000001">
    <property type="protein sequence ID" value="ECC2887168.1"/>
    <property type="molecule type" value="Genomic_DNA"/>
</dbReference>
<gene>
    <name evidence="1" type="ORF">JR37_05230</name>
</gene>
<dbReference type="AlphaFoldDB" id="A0A3V3LSB9"/>
<name>A0A3V3LSB9_SALET</name>
<accession>A0A3V3LSB9</accession>
<organism evidence="1">
    <name type="scientific">Salmonella enterica I</name>
    <dbReference type="NCBI Taxonomy" id="59201"/>
    <lineage>
        <taxon>Bacteria</taxon>
        <taxon>Pseudomonadati</taxon>
        <taxon>Pseudomonadota</taxon>
        <taxon>Gammaproteobacteria</taxon>
        <taxon>Enterobacterales</taxon>
        <taxon>Enterobacteriaceae</taxon>
        <taxon>Salmonella</taxon>
    </lineage>
</organism>
<evidence type="ECO:0000313" key="1">
    <source>
        <dbReference type="EMBL" id="ECC2887168.1"/>
    </source>
</evidence>
<proteinExistence type="predicted"/>
<comment type="caution">
    <text evidence="1">The sequence shown here is derived from an EMBL/GenBank/DDBJ whole genome shotgun (WGS) entry which is preliminary data.</text>
</comment>
<sequence>MGWELHIVRTECWFDSASDPISREEWLQLVNDDEELTIDNVNGDSYAIWSGQSEHDEPWLGWDDGRISTKHPDEALYCKMLQVAEKLNAVVVDDDDHKYLLPSDLMNPSWAKSSPTGRKQNLWERLFSKLKKLF</sequence>
<dbReference type="RefSeq" id="WP_023137507.1">
    <property type="nucleotide sequence ID" value="NZ_JAKMZN010000001.1"/>
</dbReference>